<evidence type="ECO:0000313" key="16">
    <source>
        <dbReference type="EMBL" id="MFD1628818.1"/>
    </source>
</evidence>
<keyword evidence="1 12" id="KW-0240">DNA-directed RNA polymerase</keyword>
<evidence type="ECO:0000256" key="12">
    <source>
        <dbReference type="HAMAP-Rule" id="MF_00974"/>
    </source>
</evidence>
<dbReference type="EC" id="2.7.7.101" evidence="12"/>
<keyword evidence="2 12" id="KW-0639">Primosome</keyword>
<dbReference type="InterPro" id="IPR006295">
    <property type="entry name" value="DNA_primase_DnaG"/>
</dbReference>
<gene>
    <name evidence="12 16" type="primary">dnaG</name>
    <name evidence="16" type="ORF">ACFSAH_02960</name>
</gene>
<dbReference type="InterPro" id="IPR037068">
    <property type="entry name" value="DNA_primase_core_N_sf"/>
</dbReference>
<dbReference type="NCBIfam" id="TIGR01391">
    <property type="entry name" value="dnaG"/>
    <property type="match status" value="1"/>
</dbReference>
<dbReference type="InterPro" id="IPR050219">
    <property type="entry name" value="DnaG_primase"/>
</dbReference>
<dbReference type="PANTHER" id="PTHR30313:SF2">
    <property type="entry name" value="DNA PRIMASE"/>
    <property type="match status" value="1"/>
</dbReference>
<evidence type="ECO:0000256" key="8">
    <source>
        <dbReference type="ARBA" id="ARBA00022833"/>
    </source>
</evidence>
<dbReference type="PROSITE" id="PS50880">
    <property type="entry name" value="TOPRIM"/>
    <property type="match status" value="1"/>
</dbReference>
<keyword evidence="17" id="KW-1185">Reference proteome</keyword>
<evidence type="ECO:0000256" key="14">
    <source>
        <dbReference type="SAM" id="MobiDB-lite"/>
    </source>
</evidence>
<dbReference type="InterPro" id="IPR006171">
    <property type="entry name" value="TOPRIM_dom"/>
</dbReference>
<dbReference type="RefSeq" id="WP_379661203.1">
    <property type="nucleotide sequence ID" value="NZ_JBHUDG010000003.1"/>
</dbReference>
<protein>
    <recommendedName>
        <fullName evidence="12 13">DNA primase</fullName>
        <ecNumber evidence="12">2.7.7.101</ecNumber>
    </recommendedName>
</protein>
<evidence type="ECO:0000259" key="15">
    <source>
        <dbReference type="PROSITE" id="PS50880"/>
    </source>
</evidence>
<sequence>MIKKESVERILETARIEEVVGDFVHLRKRGTSMIGLCPFHGEKTPSFHVSPAKGIYKCFGCGEGGDSLQFIMSHEKYSYPEALRYLAQKYNIEVEETEVSDEYKAEADKRESLYITSTFAAKFFENNLWNTDEGRSIGLSYFKERGFREDTLKKFEIGYSPEEWTALHDAAIAEGHKPEFLEETGLVIKNDKGSVYDRFRTRVIFPIHNFTGRIIGFGGRTLKSDKKIPKYVNSPESEIYHKSKVLYGLYHAKKAIRDRDNCFLVEGYADVMAVHQAGVENVVASSGTSLTTEQIKLIGRFTKNVTILYDGDAAGIKASLRGLDMILEEGMNVKVVLFPDGHDPDSYIQQHGASEFKTHIELKTKDFIFYKTEILLQDAGNDPIKKAGIIRDIIESIAKIPDAIKASVYLRECSGLLQMEEQILIAELNKIRLSKSKKENNAPGNNFQPGGGNFPPPDFYQDGPPPDLFDDDRKPVQEDLSQEKEIIRVLLNYGHLLVTWDEITDTYIGPYIVSNLSDVSFNEPSLKKIFEYYKSQVESGNLPLEKDFLKHSDRDISAMAISLLTSPYSLSENWYNMHNITVKEESDHMRSTVMSSIFHLKKKKVVALMADKQRQMQVEKNEDNLMILMKEYLDLKGIEKYISNFLGTVISK</sequence>
<keyword evidence="10 12" id="KW-0238">DNA-binding</keyword>
<evidence type="ECO:0000256" key="11">
    <source>
        <dbReference type="ARBA" id="ARBA00023163"/>
    </source>
</evidence>
<keyword evidence="5 12" id="KW-0235">DNA replication</keyword>
<dbReference type="Pfam" id="PF01807">
    <property type="entry name" value="Zn_ribbon_DnaG"/>
    <property type="match status" value="1"/>
</dbReference>
<dbReference type="PIRSF" id="PIRSF002811">
    <property type="entry name" value="DnaG"/>
    <property type="match status" value="1"/>
</dbReference>
<feature type="compositionally biased region" description="Pro residues" evidence="14">
    <location>
        <begin position="454"/>
        <end position="467"/>
    </location>
</feature>
<dbReference type="InterPro" id="IPR002694">
    <property type="entry name" value="Znf_CHC2"/>
</dbReference>
<dbReference type="SUPFAM" id="SSF56731">
    <property type="entry name" value="DNA primase core"/>
    <property type="match status" value="1"/>
</dbReference>
<organism evidence="16 17">
    <name type="scientific">Pseudopedobacter beijingensis</name>
    <dbReference type="NCBI Taxonomy" id="1207056"/>
    <lineage>
        <taxon>Bacteria</taxon>
        <taxon>Pseudomonadati</taxon>
        <taxon>Bacteroidota</taxon>
        <taxon>Sphingobacteriia</taxon>
        <taxon>Sphingobacteriales</taxon>
        <taxon>Sphingobacteriaceae</taxon>
        <taxon>Pseudopedobacter</taxon>
    </lineage>
</organism>
<comment type="similarity">
    <text evidence="12 13">Belongs to the DnaG primase family.</text>
</comment>
<dbReference type="Pfam" id="PF10410">
    <property type="entry name" value="DnaB_bind"/>
    <property type="match status" value="1"/>
</dbReference>
<dbReference type="CDD" id="cd03364">
    <property type="entry name" value="TOPRIM_DnaG_primases"/>
    <property type="match status" value="1"/>
</dbReference>
<comment type="function">
    <text evidence="12 13">RNA polymerase that catalyzes the synthesis of short RNA molecules used as primers for DNA polymerase during DNA replication.</text>
</comment>
<dbReference type="HAMAP" id="MF_00974">
    <property type="entry name" value="DNA_primase_DnaG"/>
    <property type="match status" value="1"/>
</dbReference>
<evidence type="ECO:0000256" key="10">
    <source>
        <dbReference type="ARBA" id="ARBA00023125"/>
    </source>
</evidence>
<evidence type="ECO:0000256" key="7">
    <source>
        <dbReference type="ARBA" id="ARBA00022771"/>
    </source>
</evidence>
<keyword evidence="3 12" id="KW-0808">Transferase</keyword>
<evidence type="ECO:0000256" key="9">
    <source>
        <dbReference type="ARBA" id="ARBA00022842"/>
    </source>
</evidence>
<evidence type="ECO:0000256" key="6">
    <source>
        <dbReference type="ARBA" id="ARBA00022723"/>
    </source>
</evidence>
<evidence type="ECO:0000256" key="3">
    <source>
        <dbReference type="ARBA" id="ARBA00022679"/>
    </source>
</evidence>
<evidence type="ECO:0000256" key="2">
    <source>
        <dbReference type="ARBA" id="ARBA00022515"/>
    </source>
</evidence>
<dbReference type="InterPro" id="IPR013264">
    <property type="entry name" value="DNAG_N"/>
</dbReference>
<accession>A0ABW4I955</accession>
<dbReference type="SMART" id="SM00493">
    <property type="entry name" value="TOPRIM"/>
    <property type="match status" value="1"/>
</dbReference>
<dbReference type="Pfam" id="PF08275">
    <property type="entry name" value="DNAG_N"/>
    <property type="match status" value="1"/>
</dbReference>
<comment type="domain">
    <text evidence="12">Contains an N-terminal zinc-binding domain, a central core domain that contains the primase activity, and a C-terminal DnaB-binding domain.</text>
</comment>
<dbReference type="EMBL" id="JBHUDG010000003">
    <property type="protein sequence ID" value="MFD1628818.1"/>
    <property type="molecule type" value="Genomic_DNA"/>
</dbReference>
<reference evidence="17" key="1">
    <citation type="journal article" date="2019" name="Int. J. Syst. Evol. Microbiol.">
        <title>The Global Catalogue of Microorganisms (GCM) 10K type strain sequencing project: providing services to taxonomists for standard genome sequencing and annotation.</title>
        <authorList>
            <consortium name="The Broad Institute Genomics Platform"/>
            <consortium name="The Broad Institute Genome Sequencing Center for Infectious Disease"/>
            <person name="Wu L."/>
            <person name="Ma J."/>
        </authorList>
    </citation>
    <scope>NUCLEOTIDE SEQUENCE [LARGE SCALE GENOMIC DNA]</scope>
    <source>
        <strain evidence="17">CCUG 53762</strain>
    </source>
</reference>
<evidence type="ECO:0000256" key="13">
    <source>
        <dbReference type="PIRNR" id="PIRNR002811"/>
    </source>
</evidence>
<feature type="domain" description="Toprim" evidence="15">
    <location>
        <begin position="260"/>
        <end position="341"/>
    </location>
</feature>
<evidence type="ECO:0000256" key="5">
    <source>
        <dbReference type="ARBA" id="ARBA00022705"/>
    </source>
</evidence>
<evidence type="ECO:0000256" key="1">
    <source>
        <dbReference type="ARBA" id="ARBA00022478"/>
    </source>
</evidence>
<feature type="zinc finger region" description="CHC2-type" evidence="12">
    <location>
        <begin position="37"/>
        <end position="61"/>
    </location>
</feature>
<dbReference type="InterPro" id="IPR030846">
    <property type="entry name" value="DnaG_bac"/>
</dbReference>
<comment type="subunit">
    <text evidence="12">Monomer. Interacts with DnaB.</text>
</comment>
<dbReference type="Gene3D" id="3.90.580.10">
    <property type="entry name" value="Zinc finger, CHC2-type domain"/>
    <property type="match status" value="1"/>
</dbReference>
<dbReference type="SMART" id="SM00400">
    <property type="entry name" value="ZnF_CHCC"/>
    <property type="match status" value="1"/>
</dbReference>
<dbReference type="InterPro" id="IPR019475">
    <property type="entry name" value="DNA_primase_DnaB-bd"/>
</dbReference>
<dbReference type="Gene3D" id="3.90.980.10">
    <property type="entry name" value="DNA primase, catalytic core, N-terminal domain"/>
    <property type="match status" value="1"/>
</dbReference>
<keyword evidence="7 12" id="KW-0863">Zinc-finger</keyword>
<feature type="region of interest" description="Disordered" evidence="14">
    <location>
        <begin position="437"/>
        <end position="474"/>
    </location>
</feature>
<comment type="cofactor">
    <cofactor evidence="12 13">
        <name>Zn(2+)</name>
        <dbReference type="ChEBI" id="CHEBI:29105"/>
    </cofactor>
    <text evidence="12 13">Binds 1 zinc ion per monomer.</text>
</comment>
<proteinExistence type="inferred from homology"/>
<keyword evidence="9" id="KW-0460">Magnesium</keyword>
<dbReference type="InterPro" id="IPR034151">
    <property type="entry name" value="TOPRIM_DnaG_bac"/>
</dbReference>
<evidence type="ECO:0000313" key="17">
    <source>
        <dbReference type="Proteomes" id="UP001597118"/>
    </source>
</evidence>
<dbReference type="Gene3D" id="3.40.1360.10">
    <property type="match status" value="1"/>
</dbReference>
<dbReference type="Pfam" id="PF13155">
    <property type="entry name" value="Toprim_2"/>
    <property type="match status" value="1"/>
</dbReference>
<keyword evidence="11 12" id="KW-0804">Transcription</keyword>
<evidence type="ECO:0000256" key="4">
    <source>
        <dbReference type="ARBA" id="ARBA00022695"/>
    </source>
</evidence>
<comment type="caution">
    <text evidence="16">The sequence shown here is derived from an EMBL/GenBank/DDBJ whole genome shotgun (WGS) entry which is preliminary data.</text>
</comment>
<dbReference type="PANTHER" id="PTHR30313">
    <property type="entry name" value="DNA PRIMASE"/>
    <property type="match status" value="1"/>
</dbReference>
<keyword evidence="6 12" id="KW-0479">Metal-binding</keyword>
<comment type="catalytic activity">
    <reaction evidence="12">
        <text>ssDNA + n NTP = ssDNA/pppN(pN)n-1 hybrid + (n-1) diphosphate.</text>
        <dbReference type="EC" id="2.7.7.101"/>
    </reaction>
</comment>
<dbReference type="SUPFAM" id="SSF57783">
    <property type="entry name" value="Zinc beta-ribbon"/>
    <property type="match status" value="1"/>
</dbReference>
<keyword evidence="8 12" id="KW-0862">Zinc</keyword>
<dbReference type="Proteomes" id="UP001597118">
    <property type="component" value="Unassembled WGS sequence"/>
</dbReference>
<keyword evidence="4 12" id="KW-0548">Nucleotidyltransferase</keyword>
<name>A0ABW4I955_9SPHI</name>
<dbReference type="InterPro" id="IPR036977">
    <property type="entry name" value="DNA_primase_Znf_CHC2"/>
</dbReference>